<dbReference type="PROSITE" id="PS00126">
    <property type="entry name" value="PDEASE_I_1"/>
    <property type="match status" value="1"/>
</dbReference>
<dbReference type="SMART" id="SM00065">
    <property type="entry name" value="GAF"/>
    <property type="match status" value="1"/>
</dbReference>
<comment type="similarity">
    <text evidence="2 9">Belongs to the cyclic nucleotide phosphodiesterase family.</text>
</comment>
<dbReference type="STRING" id="2018661.A0A2A2K1L2"/>
<dbReference type="Proteomes" id="UP000218231">
    <property type="component" value="Unassembled WGS sequence"/>
</dbReference>
<dbReference type="InterPro" id="IPR036971">
    <property type="entry name" value="PDEase_catalytic_dom_sf"/>
</dbReference>
<comment type="cofactor">
    <cofactor evidence="9">
        <name>a divalent metal cation</name>
        <dbReference type="ChEBI" id="CHEBI:60240"/>
    </cofactor>
    <text evidence="9">Binds 2 divalent metal cations per subunit. Site 1 may preferentially bind zinc ions, while site 2 has a preference for magnesium and/or manganese ions.</text>
</comment>
<keyword evidence="3" id="KW-0140">cGMP</keyword>
<dbReference type="PROSITE" id="PS51845">
    <property type="entry name" value="PDEASE_I_2"/>
    <property type="match status" value="1"/>
</dbReference>
<dbReference type="InterPro" id="IPR003018">
    <property type="entry name" value="GAF"/>
</dbReference>
<dbReference type="SUPFAM" id="SSF55781">
    <property type="entry name" value="GAF domain-like"/>
    <property type="match status" value="1"/>
</dbReference>
<feature type="active site" description="Proton donor" evidence="6">
    <location>
        <position position="430"/>
    </location>
</feature>
<dbReference type="CDD" id="cd00077">
    <property type="entry name" value="HDc"/>
    <property type="match status" value="1"/>
</dbReference>
<feature type="binding site" evidence="7">
    <location>
        <begin position="430"/>
        <end position="434"/>
    </location>
    <ligand>
        <name>AMP</name>
        <dbReference type="ChEBI" id="CHEBI:456215"/>
    </ligand>
</feature>
<name>A0A2A2K1L2_9BILA</name>
<sequence>MDEERCLQYLKANPYVLEALVTGPFVSRETFQKWAKKRDQKARVLYELGRCCEQLLCMNDVTVVMSSMDGAFQVTKNAEGEMKIRKLRKPKKAPYYVQKVVDCSETILGELHFNSPVTDRDLATVSVISTWAAATHYFAKISSQSSEFLADDTDKINRQRKLSNFLLEVAKSIFQDIISMDLVIMKIMNFAQKLVNADRASLFLLDTKTKELYARIFDVGTNASEHQKLDEDGAKDLRFPMNKGIAGYVATTGQVLNIENAYEDSRFNPEVDSKTGYTTRNILCMPIFIRGTVIGVVQMVNKIDGHFNRDDEDAFEMFAVYCGLALHHAKLYDKIRRSEQKYRVALEVLAYHSVCNKDEVNKLKKIHLTDRVSELETFDFNGMKLSELEKPLYAVYMFKALFQTDLRFDPDDLIRFVLTVRKNYRRVAYHNWAHGWSVAHAMFVLLFVKKDIFTPHEALALYVSCLCHDLDHRGKNNAYMKTMSTPLAAIYTTSVMEHHHFNQTVTILQQNGHNILKSMSSEEYKQALGLIKHCILATDLALFFPNKAKLNDYLDNGTFNIHTPEHRRLVQAILMTGCDLIASAKPWQVQTETVKVIFEEFYDQGDAERLSGKDPIPMMDRTKANELPQMQVGFMRGICLPCYELIARIIPEADSLRDRCIYNAKKWEELAEEQRKIAEAKNSGHENIEKKNINGD</sequence>
<evidence type="ECO:0000256" key="5">
    <source>
        <dbReference type="ARBA" id="ARBA00022801"/>
    </source>
</evidence>
<dbReference type="GO" id="GO:0008340">
    <property type="term" value="P:determination of adult lifespan"/>
    <property type="evidence" value="ECO:0007669"/>
    <property type="project" value="UniProtKB-ARBA"/>
</dbReference>
<dbReference type="GO" id="GO:0010754">
    <property type="term" value="P:negative regulation of cGMP-mediated signaling"/>
    <property type="evidence" value="ECO:0007669"/>
    <property type="project" value="UniProtKB-ARBA"/>
</dbReference>
<feature type="binding site" evidence="8">
    <location>
        <position position="469"/>
    </location>
    <ligand>
        <name>Zn(2+)</name>
        <dbReference type="ChEBI" id="CHEBI:29105"/>
        <label>1</label>
    </ligand>
</feature>
<gene>
    <name evidence="11" type="ORF">WR25_04267</name>
</gene>
<accession>A0A2A2K1L2</accession>
<feature type="binding site" evidence="7">
    <location>
        <position position="579"/>
    </location>
    <ligand>
        <name>AMP</name>
        <dbReference type="ChEBI" id="CHEBI:456215"/>
    </ligand>
</feature>
<dbReference type="SUPFAM" id="SSF109604">
    <property type="entry name" value="HD-domain/PDEase-like"/>
    <property type="match status" value="1"/>
</dbReference>
<dbReference type="GO" id="GO:0042542">
    <property type="term" value="P:response to hydrogen peroxide"/>
    <property type="evidence" value="ECO:0007669"/>
    <property type="project" value="UniProtKB-ARBA"/>
</dbReference>
<dbReference type="InterPro" id="IPR023174">
    <property type="entry name" value="PDEase_CS"/>
</dbReference>
<evidence type="ECO:0000256" key="4">
    <source>
        <dbReference type="ARBA" id="ARBA00022723"/>
    </source>
</evidence>
<proteinExistence type="inferred from homology"/>
<evidence type="ECO:0000256" key="1">
    <source>
        <dbReference type="ARBA" id="ARBA00001073"/>
    </source>
</evidence>
<feature type="binding site" evidence="8">
    <location>
        <position position="468"/>
    </location>
    <ligand>
        <name>Zn(2+)</name>
        <dbReference type="ChEBI" id="CHEBI:29105"/>
        <label>1</label>
    </ligand>
</feature>
<dbReference type="GO" id="GO:0010628">
    <property type="term" value="P:positive regulation of gene expression"/>
    <property type="evidence" value="ECO:0007669"/>
    <property type="project" value="UniProtKB-ARBA"/>
</dbReference>
<evidence type="ECO:0000256" key="8">
    <source>
        <dbReference type="PIRSR" id="PIRSR623088-3"/>
    </source>
</evidence>
<keyword evidence="12" id="KW-1185">Reference proteome</keyword>
<feature type="domain" description="PDEase" evidence="10">
    <location>
        <begin position="356"/>
        <end position="674"/>
    </location>
</feature>
<evidence type="ECO:0000256" key="6">
    <source>
        <dbReference type="PIRSR" id="PIRSR623088-1"/>
    </source>
</evidence>
<evidence type="ECO:0000259" key="10">
    <source>
        <dbReference type="PROSITE" id="PS51845"/>
    </source>
</evidence>
<dbReference type="InterPro" id="IPR023088">
    <property type="entry name" value="PDEase"/>
</dbReference>
<dbReference type="GO" id="GO:0046872">
    <property type="term" value="F:metal ion binding"/>
    <property type="evidence" value="ECO:0007669"/>
    <property type="project" value="UniProtKB-KW"/>
</dbReference>
<dbReference type="Pfam" id="PF00233">
    <property type="entry name" value="PDEase_I"/>
    <property type="match status" value="1"/>
</dbReference>
<evidence type="ECO:0000256" key="7">
    <source>
        <dbReference type="PIRSR" id="PIRSR623088-2"/>
    </source>
</evidence>
<dbReference type="PANTHER" id="PTHR11347">
    <property type="entry name" value="CYCLIC NUCLEOTIDE PHOSPHODIESTERASE"/>
    <property type="match status" value="1"/>
</dbReference>
<evidence type="ECO:0000256" key="2">
    <source>
        <dbReference type="ARBA" id="ARBA00007648"/>
    </source>
</evidence>
<reference evidence="11 12" key="1">
    <citation type="journal article" date="2017" name="Curr. Biol.">
        <title>Genome architecture and evolution of a unichromosomal asexual nematode.</title>
        <authorList>
            <person name="Fradin H."/>
            <person name="Zegar C."/>
            <person name="Gutwein M."/>
            <person name="Lucas J."/>
            <person name="Kovtun M."/>
            <person name="Corcoran D."/>
            <person name="Baugh L.R."/>
            <person name="Kiontke K."/>
            <person name="Gunsalus K."/>
            <person name="Fitch D.H."/>
            <person name="Piano F."/>
        </authorList>
    </citation>
    <scope>NUCLEOTIDE SEQUENCE [LARGE SCALE GENOMIC DNA]</scope>
    <source>
        <strain evidence="11">PF1309</strain>
    </source>
</reference>
<dbReference type="InterPro" id="IPR003607">
    <property type="entry name" value="HD/PDEase_dom"/>
</dbReference>
<dbReference type="GO" id="GO:0010446">
    <property type="term" value="P:response to alkaline pH"/>
    <property type="evidence" value="ECO:0007669"/>
    <property type="project" value="UniProtKB-ARBA"/>
</dbReference>
<comment type="catalytic activity">
    <reaction evidence="1">
        <text>a nucleoside 3',5'-cyclic phosphate + H2O = a nucleoside 5'-phosphate + H(+)</text>
        <dbReference type="Rhea" id="RHEA:14653"/>
        <dbReference type="ChEBI" id="CHEBI:15377"/>
        <dbReference type="ChEBI" id="CHEBI:15378"/>
        <dbReference type="ChEBI" id="CHEBI:57867"/>
        <dbReference type="ChEBI" id="CHEBI:58464"/>
        <dbReference type="EC" id="3.1.4.17"/>
    </reaction>
</comment>
<feature type="binding site" evidence="8">
    <location>
        <position position="579"/>
    </location>
    <ligand>
        <name>Zn(2+)</name>
        <dbReference type="ChEBI" id="CHEBI:29105"/>
        <label>1</label>
    </ligand>
</feature>
<evidence type="ECO:0000313" key="11">
    <source>
        <dbReference type="EMBL" id="PAV67773.1"/>
    </source>
</evidence>
<dbReference type="PRINTS" id="PR00387">
    <property type="entry name" value="PDIESTERASE1"/>
</dbReference>
<organism evidence="11 12">
    <name type="scientific">Diploscapter pachys</name>
    <dbReference type="NCBI Taxonomy" id="2018661"/>
    <lineage>
        <taxon>Eukaryota</taxon>
        <taxon>Metazoa</taxon>
        <taxon>Ecdysozoa</taxon>
        <taxon>Nematoda</taxon>
        <taxon>Chromadorea</taxon>
        <taxon>Rhabditida</taxon>
        <taxon>Rhabditina</taxon>
        <taxon>Rhabditomorpha</taxon>
        <taxon>Rhabditoidea</taxon>
        <taxon>Rhabditidae</taxon>
        <taxon>Diploscapter</taxon>
    </lineage>
</organism>
<feature type="binding site" evidence="8">
    <location>
        <position position="469"/>
    </location>
    <ligand>
        <name>Zn(2+)</name>
        <dbReference type="ChEBI" id="CHEBI:29105"/>
        <label>2</label>
    </ligand>
</feature>
<comment type="caution">
    <text evidence="11">The sequence shown here is derived from an EMBL/GenBank/DDBJ whole genome shotgun (WGS) entry which is preliminary data.</text>
</comment>
<dbReference type="EMBL" id="LIAE01009884">
    <property type="protein sequence ID" value="PAV67773.1"/>
    <property type="molecule type" value="Genomic_DNA"/>
</dbReference>
<dbReference type="Pfam" id="PF01590">
    <property type="entry name" value="GAF"/>
    <property type="match status" value="1"/>
</dbReference>
<dbReference type="EC" id="3.1.4.-" evidence="9"/>
<keyword evidence="4 8" id="KW-0479">Metal-binding</keyword>
<dbReference type="SMART" id="SM00471">
    <property type="entry name" value="HDc"/>
    <property type="match status" value="1"/>
</dbReference>
<feature type="binding site" evidence="7">
    <location>
        <position position="631"/>
    </location>
    <ligand>
        <name>AMP</name>
        <dbReference type="ChEBI" id="CHEBI:456215"/>
    </ligand>
</feature>
<dbReference type="GO" id="GO:0006935">
    <property type="term" value="P:chemotaxis"/>
    <property type="evidence" value="ECO:0007669"/>
    <property type="project" value="UniProtKB-ARBA"/>
</dbReference>
<evidence type="ECO:0000313" key="12">
    <source>
        <dbReference type="Proteomes" id="UP000218231"/>
    </source>
</evidence>
<evidence type="ECO:0000256" key="3">
    <source>
        <dbReference type="ARBA" id="ARBA00022535"/>
    </source>
</evidence>
<dbReference type="Gene3D" id="3.30.450.40">
    <property type="match status" value="1"/>
</dbReference>
<feature type="binding site" evidence="7">
    <location>
        <position position="469"/>
    </location>
    <ligand>
        <name>AMP</name>
        <dbReference type="ChEBI" id="CHEBI:456215"/>
    </ligand>
</feature>
<keyword evidence="5 9" id="KW-0378">Hydrolase</keyword>
<dbReference type="GO" id="GO:0007602">
    <property type="term" value="P:phototransduction"/>
    <property type="evidence" value="ECO:0007669"/>
    <property type="project" value="UniProtKB-ARBA"/>
</dbReference>
<dbReference type="FunFam" id="1.10.1300.10:FF:000003">
    <property type="entry name" value="Phosphodiesterase"/>
    <property type="match status" value="1"/>
</dbReference>
<dbReference type="GO" id="GO:0007635">
    <property type="term" value="P:chemosensory behavior"/>
    <property type="evidence" value="ECO:0007669"/>
    <property type="project" value="UniProtKB-ARBA"/>
</dbReference>
<dbReference type="InterPro" id="IPR029016">
    <property type="entry name" value="GAF-like_dom_sf"/>
</dbReference>
<dbReference type="OrthoDB" id="295473at2759"/>
<protein>
    <recommendedName>
        <fullName evidence="9">Phosphodiesterase</fullName>
        <ecNumber evidence="9">3.1.4.-</ecNumber>
    </recommendedName>
</protein>
<dbReference type="Gene3D" id="1.10.1300.10">
    <property type="entry name" value="3'5'-cyclic nucleotide phosphodiesterase, catalytic domain"/>
    <property type="match status" value="1"/>
</dbReference>
<feature type="binding site" evidence="8">
    <location>
        <position position="434"/>
    </location>
    <ligand>
        <name>Zn(2+)</name>
        <dbReference type="ChEBI" id="CHEBI:29105"/>
        <label>1</label>
    </ligand>
</feature>
<dbReference type="AlphaFoldDB" id="A0A2A2K1L2"/>
<evidence type="ECO:0000256" key="9">
    <source>
        <dbReference type="RuleBase" id="RU363067"/>
    </source>
</evidence>
<dbReference type="InterPro" id="IPR002073">
    <property type="entry name" value="PDEase_catalytic_dom"/>
</dbReference>
<dbReference type="FunFam" id="3.30.450.40:FF:000067">
    <property type="entry name" value="Phosphodiesterase"/>
    <property type="match status" value="1"/>
</dbReference>
<dbReference type="GO" id="GO:0004114">
    <property type="term" value="F:3',5'-cyclic-nucleotide phosphodiesterase activity"/>
    <property type="evidence" value="ECO:0007669"/>
    <property type="project" value="UniProtKB-EC"/>
</dbReference>